<dbReference type="EMBL" id="CAJVPI010000108">
    <property type="protein sequence ID" value="CAG8481424.1"/>
    <property type="molecule type" value="Genomic_DNA"/>
</dbReference>
<dbReference type="AlphaFoldDB" id="A0A9N8WEC5"/>
<comment type="caution">
    <text evidence="1">The sequence shown here is derived from an EMBL/GenBank/DDBJ whole genome shotgun (WGS) entry which is preliminary data.</text>
</comment>
<protein>
    <submittedName>
        <fullName evidence="1">1767_t:CDS:1</fullName>
    </submittedName>
</protein>
<reference evidence="1" key="1">
    <citation type="submission" date="2021-06" db="EMBL/GenBank/DDBJ databases">
        <authorList>
            <person name="Kallberg Y."/>
            <person name="Tangrot J."/>
            <person name="Rosling A."/>
        </authorList>
    </citation>
    <scope>NUCLEOTIDE SEQUENCE</scope>
    <source>
        <strain evidence="1">BR232B</strain>
    </source>
</reference>
<name>A0A9N8WEC5_9GLOM</name>
<dbReference type="Proteomes" id="UP000789739">
    <property type="component" value="Unassembled WGS sequence"/>
</dbReference>
<gene>
    <name evidence="1" type="ORF">PBRASI_LOCUS1602</name>
</gene>
<evidence type="ECO:0000313" key="2">
    <source>
        <dbReference type="Proteomes" id="UP000789739"/>
    </source>
</evidence>
<evidence type="ECO:0000313" key="1">
    <source>
        <dbReference type="EMBL" id="CAG8481424.1"/>
    </source>
</evidence>
<organism evidence="1 2">
    <name type="scientific">Paraglomus brasilianum</name>
    <dbReference type="NCBI Taxonomy" id="144538"/>
    <lineage>
        <taxon>Eukaryota</taxon>
        <taxon>Fungi</taxon>
        <taxon>Fungi incertae sedis</taxon>
        <taxon>Mucoromycota</taxon>
        <taxon>Glomeromycotina</taxon>
        <taxon>Glomeromycetes</taxon>
        <taxon>Paraglomerales</taxon>
        <taxon>Paraglomeraceae</taxon>
        <taxon>Paraglomus</taxon>
    </lineage>
</organism>
<keyword evidence="2" id="KW-1185">Reference proteome</keyword>
<proteinExistence type="predicted"/>
<sequence>MLQLSALHHIDGGYTGSERSKLWFGFPNSGIPQLLRKKRGAEGLLGSHANYANFETLTLIFYYEEDIPGLYDLTEDERNRLENPP</sequence>
<accession>A0A9N8WEC5</accession>